<gene>
    <name evidence="1" type="ORF">BvMPK_4070</name>
</gene>
<keyword evidence="1" id="KW-0449">Lipoprotein</keyword>
<evidence type="ECO:0000313" key="1">
    <source>
        <dbReference type="EMBL" id="ALK86622.1"/>
    </source>
</evidence>
<organism evidence="1 2">
    <name type="scientific">Phocaeicola vulgatus</name>
    <name type="common">Bacteroides vulgatus</name>
    <dbReference type="NCBI Taxonomy" id="821"/>
    <lineage>
        <taxon>Bacteria</taxon>
        <taxon>Pseudomonadati</taxon>
        <taxon>Bacteroidota</taxon>
        <taxon>Bacteroidia</taxon>
        <taxon>Bacteroidales</taxon>
        <taxon>Bacteroidaceae</taxon>
        <taxon>Phocaeicola</taxon>
    </lineage>
</organism>
<protein>
    <submittedName>
        <fullName evidence="1">RND efflux system, outer membrane lipoprotein CmeC</fullName>
    </submittedName>
</protein>
<proteinExistence type="predicted"/>
<accession>A0A0P0M5U7</accession>
<dbReference type="Proteomes" id="UP000061587">
    <property type="component" value="Chromosome"/>
</dbReference>
<evidence type="ECO:0000313" key="2">
    <source>
        <dbReference type="Proteomes" id="UP000061587"/>
    </source>
</evidence>
<reference evidence="2" key="1">
    <citation type="submission" date="2015-10" db="EMBL/GenBank/DDBJ databases">
        <title>Extensive mobilome-driven genome diversification in gut-associated Bacteroides vulgatus mpk.</title>
        <authorList>
            <person name="Beier S."/>
            <person name="Lange A."/>
            <person name="Huson D.H."/>
            <person name="Frick J.-S."/>
            <person name="Autenrieth I.B."/>
        </authorList>
    </citation>
    <scope>NUCLEOTIDE SEQUENCE [LARGE SCALE GENOMIC DNA]</scope>
    <source>
        <strain evidence="2">mpk</strain>
    </source>
</reference>
<name>A0A0P0M5U7_PHOVU</name>
<dbReference type="PATRIC" id="fig|821.40.peg.4886"/>
<dbReference type="AlphaFoldDB" id="A0A0P0M5U7"/>
<dbReference type="EMBL" id="CP013020">
    <property type="protein sequence ID" value="ALK86622.1"/>
    <property type="molecule type" value="Genomic_DNA"/>
</dbReference>
<dbReference type="SUPFAM" id="SSF56954">
    <property type="entry name" value="Outer membrane efflux proteins (OEP)"/>
    <property type="match status" value="1"/>
</dbReference>
<sequence>MAQAKSVYYSTLASIPATESGIIQYMNALAVLLGLYPQDVTAALETGKPLPDYIEPVGSVFPDNYFYDVPMYGLPNVKSMHKQPCWELPRPIGFPHFF</sequence>
<reference evidence="1 2" key="2">
    <citation type="journal article" date="2016" name="Genome Biol. Evol.">
        <title>Extensive mobilome-driven genome diversification in mouse gut-associated Bacteroides vulgatus mpk.</title>
        <authorList>
            <person name="Lange A."/>
            <person name="Beier S."/>
            <person name="Steimle A."/>
            <person name="Autenrieth I.B."/>
            <person name="Huson D.H."/>
            <person name="Frick J.S."/>
        </authorList>
    </citation>
    <scope>NUCLEOTIDE SEQUENCE [LARGE SCALE GENOMIC DNA]</scope>
    <source>
        <strain evidence="2">mpk</strain>
    </source>
</reference>